<reference evidence="8" key="1">
    <citation type="submission" date="2024-05" db="EMBL/GenBank/DDBJ databases">
        <title>Pontimicrobium maritimus sp. nov., isolated form sea water.</title>
        <authorList>
            <person name="Muhammad N."/>
            <person name="Vuong T.Q."/>
            <person name="Han H.L."/>
            <person name="Kim S.-G."/>
        </authorList>
    </citation>
    <scope>NUCLEOTIDE SEQUENCE</scope>
    <source>
        <strain evidence="8">SW4</strain>
    </source>
</reference>
<dbReference type="InterPro" id="IPR000620">
    <property type="entry name" value="EamA_dom"/>
</dbReference>
<dbReference type="RefSeq" id="WP_347924134.1">
    <property type="nucleotide sequence ID" value="NZ_CP157199.1"/>
</dbReference>
<name>A0AAU7BUA4_9FLAO</name>
<dbReference type="PANTHER" id="PTHR32322:SF18">
    <property type="entry name" value="S-ADENOSYLMETHIONINE_S-ADENOSYLHOMOCYSTEINE TRANSPORTER"/>
    <property type="match status" value="1"/>
</dbReference>
<proteinExistence type="predicted"/>
<feature type="transmembrane region" description="Helical" evidence="6">
    <location>
        <begin position="100"/>
        <end position="119"/>
    </location>
</feature>
<evidence type="ECO:0000256" key="3">
    <source>
        <dbReference type="ARBA" id="ARBA00022692"/>
    </source>
</evidence>
<feature type="transmembrane region" description="Helical" evidence="6">
    <location>
        <begin position="249"/>
        <end position="266"/>
    </location>
</feature>
<feature type="transmembrane region" description="Helical" evidence="6">
    <location>
        <begin position="157"/>
        <end position="176"/>
    </location>
</feature>
<feature type="domain" description="EamA" evidence="7">
    <location>
        <begin position="7"/>
        <end position="142"/>
    </location>
</feature>
<feature type="transmembrane region" description="Helical" evidence="6">
    <location>
        <begin position="33"/>
        <end position="54"/>
    </location>
</feature>
<dbReference type="AlphaFoldDB" id="A0AAU7BUA4"/>
<evidence type="ECO:0000313" key="8">
    <source>
        <dbReference type="EMBL" id="XBG61529.1"/>
    </source>
</evidence>
<dbReference type="PANTHER" id="PTHR32322">
    <property type="entry name" value="INNER MEMBRANE TRANSPORTER"/>
    <property type="match status" value="1"/>
</dbReference>
<evidence type="ECO:0000259" key="7">
    <source>
        <dbReference type="Pfam" id="PF00892"/>
    </source>
</evidence>
<dbReference type="SUPFAM" id="SSF103481">
    <property type="entry name" value="Multidrug resistance efflux transporter EmrE"/>
    <property type="match status" value="2"/>
</dbReference>
<keyword evidence="5 6" id="KW-0472">Membrane</keyword>
<evidence type="ECO:0000256" key="6">
    <source>
        <dbReference type="SAM" id="Phobius"/>
    </source>
</evidence>
<gene>
    <name evidence="8" type="ORF">ABGB03_01160</name>
</gene>
<feature type="transmembrane region" description="Helical" evidence="6">
    <location>
        <begin position="188"/>
        <end position="206"/>
    </location>
</feature>
<protein>
    <submittedName>
        <fullName evidence="8">EamA family transporter</fullName>
    </submittedName>
</protein>
<keyword evidence="4 6" id="KW-1133">Transmembrane helix</keyword>
<sequence length="295" mass="33302">MNKAIPFILLILTMLLWAANFYAVKIALEHYAPLGIATWRFLFGVLTLLGILFIRNRKEVFLLKYKKKEWWYLFLTAFFGIFLTIYFFNVGLKTTSAINGSLILATAPAITGVFSFFLLKQRLTFMQWLAISISFFGVIIILVKGDVTKLFDLKFEIGDIYILLMAIVFSYSQIIVSKHLAHIDAIKMTSIASFFALVLFSIFSIPELAVNTIPTAPSFWWSVLFMGVLGTGLAYAAFFYCVVKLGTTISALSMNLIPFFAVLLAFPFGEKLHSVQIFGGVIIILGIVIFKRNKR</sequence>
<dbReference type="InterPro" id="IPR037185">
    <property type="entry name" value="EmrE-like"/>
</dbReference>
<dbReference type="GO" id="GO:0005886">
    <property type="term" value="C:plasma membrane"/>
    <property type="evidence" value="ECO:0007669"/>
    <property type="project" value="UniProtKB-SubCell"/>
</dbReference>
<feature type="transmembrane region" description="Helical" evidence="6">
    <location>
        <begin position="272"/>
        <end position="290"/>
    </location>
</feature>
<feature type="transmembrane region" description="Helical" evidence="6">
    <location>
        <begin position="70"/>
        <end position="88"/>
    </location>
</feature>
<comment type="subcellular location">
    <subcellularLocation>
        <location evidence="1">Cell membrane</location>
        <topology evidence="1">Multi-pass membrane protein</topology>
    </subcellularLocation>
</comment>
<evidence type="ECO:0000256" key="1">
    <source>
        <dbReference type="ARBA" id="ARBA00004651"/>
    </source>
</evidence>
<keyword evidence="3 6" id="KW-0812">Transmembrane</keyword>
<evidence type="ECO:0000256" key="5">
    <source>
        <dbReference type="ARBA" id="ARBA00023136"/>
    </source>
</evidence>
<evidence type="ECO:0000256" key="4">
    <source>
        <dbReference type="ARBA" id="ARBA00022989"/>
    </source>
</evidence>
<feature type="domain" description="EamA" evidence="7">
    <location>
        <begin position="157"/>
        <end position="289"/>
    </location>
</feature>
<dbReference type="EMBL" id="CP157199">
    <property type="protein sequence ID" value="XBG61529.1"/>
    <property type="molecule type" value="Genomic_DNA"/>
</dbReference>
<keyword evidence="2" id="KW-1003">Cell membrane</keyword>
<organism evidence="8">
    <name type="scientific">Pontimicrobium sp. SW4</name>
    <dbReference type="NCBI Taxonomy" id="3153519"/>
    <lineage>
        <taxon>Bacteria</taxon>
        <taxon>Pseudomonadati</taxon>
        <taxon>Bacteroidota</taxon>
        <taxon>Flavobacteriia</taxon>
        <taxon>Flavobacteriales</taxon>
        <taxon>Flavobacteriaceae</taxon>
        <taxon>Pontimicrobium</taxon>
    </lineage>
</organism>
<evidence type="ECO:0000256" key="2">
    <source>
        <dbReference type="ARBA" id="ARBA00022475"/>
    </source>
</evidence>
<accession>A0AAU7BUA4</accession>
<feature type="transmembrane region" description="Helical" evidence="6">
    <location>
        <begin position="126"/>
        <end position="145"/>
    </location>
</feature>
<dbReference type="Pfam" id="PF00892">
    <property type="entry name" value="EamA"/>
    <property type="match status" value="2"/>
</dbReference>
<dbReference type="InterPro" id="IPR050638">
    <property type="entry name" value="AA-Vitamin_Transporters"/>
</dbReference>
<feature type="transmembrane region" description="Helical" evidence="6">
    <location>
        <begin position="218"/>
        <end position="242"/>
    </location>
</feature>